<keyword evidence="5" id="KW-1185">Reference proteome</keyword>
<dbReference type="AlphaFoldDB" id="A0A1G6WAI1"/>
<keyword evidence="4" id="KW-0687">Ribonucleoprotein</keyword>
<keyword evidence="4" id="KW-0689">Ribosomal protein</keyword>
<feature type="domain" description="N-acetyltransferase" evidence="3">
    <location>
        <begin position="2"/>
        <end position="173"/>
    </location>
</feature>
<evidence type="ECO:0000259" key="3">
    <source>
        <dbReference type="PROSITE" id="PS51186"/>
    </source>
</evidence>
<dbReference type="SUPFAM" id="SSF55729">
    <property type="entry name" value="Acyl-CoA N-acyltransferases (Nat)"/>
    <property type="match status" value="1"/>
</dbReference>
<accession>A0A1G6WAI1</accession>
<reference evidence="5" key="1">
    <citation type="submission" date="2016-10" db="EMBL/GenBank/DDBJ databases">
        <authorList>
            <person name="Varghese N."/>
            <person name="Submissions S."/>
        </authorList>
    </citation>
    <scope>NUCLEOTIDE SEQUENCE [LARGE SCALE GENOMIC DNA]</scope>
    <source>
        <strain evidence="5">IBRC-M 10403</strain>
    </source>
</reference>
<dbReference type="InterPro" id="IPR000182">
    <property type="entry name" value="GNAT_dom"/>
</dbReference>
<evidence type="ECO:0000256" key="2">
    <source>
        <dbReference type="ARBA" id="ARBA00023315"/>
    </source>
</evidence>
<keyword evidence="1" id="KW-0808">Transferase</keyword>
<dbReference type="GO" id="GO:0016747">
    <property type="term" value="F:acyltransferase activity, transferring groups other than amino-acyl groups"/>
    <property type="evidence" value="ECO:0007669"/>
    <property type="project" value="InterPro"/>
</dbReference>
<dbReference type="GO" id="GO:0005840">
    <property type="term" value="C:ribosome"/>
    <property type="evidence" value="ECO:0007669"/>
    <property type="project" value="UniProtKB-KW"/>
</dbReference>
<evidence type="ECO:0000313" key="4">
    <source>
        <dbReference type="EMBL" id="SDD62794.1"/>
    </source>
</evidence>
<protein>
    <submittedName>
        <fullName evidence="4">Ribosomal protein S18 acetylase RimI</fullName>
    </submittedName>
</protein>
<dbReference type="PROSITE" id="PS51186">
    <property type="entry name" value="GNAT"/>
    <property type="match status" value="1"/>
</dbReference>
<dbReference type="Pfam" id="PF13508">
    <property type="entry name" value="Acetyltransf_7"/>
    <property type="match status" value="1"/>
</dbReference>
<keyword evidence="2" id="KW-0012">Acyltransferase</keyword>
<dbReference type="InterPro" id="IPR016181">
    <property type="entry name" value="Acyl_CoA_acyltransferase"/>
</dbReference>
<evidence type="ECO:0000256" key="1">
    <source>
        <dbReference type="ARBA" id="ARBA00022679"/>
    </source>
</evidence>
<dbReference type="STRING" id="1271860.SAMN05216174_11490"/>
<dbReference type="InterPro" id="IPR050832">
    <property type="entry name" value="Bact_Acetyltransf"/>
</dbReference>
<organism evidence="4 5">
    <name type="scientific">Actinokineospora iranica</name>
    <dbReference type="NCBI Taxonomy" id="1271860"/>
    <lineage>
        <taxon>Bacteria</taxon>
        <taxon>Bacillati</taxon>
        <taxon>Actinomycetota</taxon>
        <taxon>Actinomycetes</taxon>
        <taxon>Pseudonocardiales</taxon>
        <taxon>Pseudonocardiaceae</taxon>
        <taxon>Actinokineospora</taxon>
    </lineage>
</organism>
<dbReference type="EMBL" id="FMZZ01000014">
    <property type="protein sequence ID" value="SDD62794.1"/>
    <property type="molecule type" value="Genomic_DNA"/>
</dbReference>
<proteinExistence type="predicted"/>
<sequence length="173" mass="18735">MLTFRLATLADVPALVSLVESAYRGETSRAGWTSEAHLLDGRRTDASAVTEVITSPNSALLVAERGGAIVACAQVADRDGSGYFGMFAVTPTLQGDGIGSQMLAEVERIVAREWGLPELTMRVLTGRDELVAWYLRRGYRHTGETIPFPYASSPFGTPRRADLAFVVMAKSLR</sequence>
<dbReference type="RefSeq" id="WP_091455349.1">
    <property type="nucleotide sequence ID" value="NZ_FMZZ01000014.1"/>
</dbReference>
<dbReference type="Gene3D" id="3.40.630.30">
    <property type="match status" value="1"/>
</dbReference>
<dbReference type="CDD" id="cd04301">
    <property type="entry name" value="NAT_SF"/>
    <property type="match status" value="1"/>
</dbReference>
<dbReference type="PANTHER" id="PTHR43877">
    <property type="entry name" value="AMINOALKYLPHOSPHONATE N-ACETYLTRANSFERASE-RELATED-RELATED"/>
    <property type="match status" value="1"/>
</dbReference>
<name>A0A1G6WAI1_9PSEU</name>
<dbReference type="Proteomes" id="UP000199501">
    <property type="component" value="Unassembled WGS sequence"/>
</dbReference>
<dbReference type="OrthoDB" id="119501at2"/>
<gene>
    <name evidence="4" type="ORF">SAMN05216174_11490</name>
</gene>
<evidence type="ECO:0000313" key="5">
    <source>
        <dbReference type="Proteomes" id="UP000199501"/>
    </source>
</evidence>